<evidence type="ECO:0000256" key="1">
    <source>
        <dbReference type="SAM" id="MobiDB-lite"/>
    </source>
</evidence>
<gene>
    <name evidence="3" type="ORF">RF55_3541</name>
</gene>
<dbReference type="Gene3D" id="3.80.10.10">
    <property type="entry name" value="Ribonuclease Inhibitor"/>
    <property type="match status" value="1"/>
</dbReference>
<protein>
    <submittedName>
        <fullName evidence="3">F-box lrr-repeat protein 7</fullName>
    </submittedName>
</protein>
<dbReference type="PaxDb" id="67767-A0A0J7L131"/>
<dbReference type="SUPFAM" id="SSF81383">
    <property type="entry name" value="F-box domain"/>
    <property type="match status" value="1"/>
</dbReference>
<dbReference type="InterPro" id="IPR032675">
    <property type="entry name" value="LRR_dom_sf"/>
</dbReference>
<dbReference type="PANTHER" id="PTHR15739:SF5">
    <property type="entry name" value="LD23158P"/>
    <property type="match status" value="1"/>
</dbReference>
<evidence type="ECO:0000259" key="2">
    <source>
        <dbReference type="Pfam" id="PF12937"/>
    </source>
</evidence>
<dbReference type="InterPro" id="IPR052283">
    <property type="entry name" value="GenomicStab_NeuMorph_Reg"/>
</dbReference>
<evidence type="ECO:0000313" key="4">
    <source>
        <dbReference type="Proteomes" id="UP000036403"/>
    </source>
</evidence>
<keyword evidence="4" id="KW-1185">Reference proteome</keyword>
<sequence length="628" mass="70210">MGGKRYIVVPKNNAMAVQPAITVRPDKIGDKPPMLQDGSLTDISNTVDNSVTKLRAPPPKHLNIDVTEKVNVTSDKEISKDAAHLIDLTSSATTEEITEALDNKNNKDSKDIPKRDKSVEKILENKSFTAEIDYVLEKKKADTGRRLSENKSACTLPVHKTDTANALEANAETIKAARQQSLSSKAGTVTKIKSSKRKQNQQEMEQQHNFMSSVCAGYHALLRIFQYLKVQELLRAGRVCKMWHDLAAHPSLWKTVRMKNSQVTDWDGLAETLQRRGTQHLDLRKMLVSGESDNIWRKFLTIVPRVTSLVKLELCRCPVMVVEEVIKSCPQLEVLSAMSIKCDSLNLESIGNLGRCQELRLKAISGMSLQQDLTPLQNLTHLTQLSLTSVKELGKKKIDIIQVLVNLETLELGECSDFPDKFGTNVLIKLNKLERLRLEKGQGSCCTFDILEGVSKLENLCQMELVNFDVKNGFDKCLANCKNIKRLLIIPTYISQSATSNNMVLGGVTELSNNLTHFIWGVTLELLRVTELFVDQCNLMSKQVTGDSIPVLKPVPCLRLIADVEDENENQKGDDKQQPQLASPQVDILPLPQLQKLLLTALPKTRVKILKIPFHATWRQSILDTAAQ</sequence>
<dbReference type="InterPro" id="IPR001810">
    <property type="entry name" value="F-box_dom"/>
</dbReference>
<comment type="caution">
    <text evidence="3">The sequence shown here is derived from an EMBL/GenBank/DDBJ whole genome shotgun (WGS) entry which is preliminary data.</text>
</comment>
<reference evidence="3 4" key="1">
    <citation type="submission" date="2015-04" db="EMBL/GenBank/DDBJ databases">
        <title>Lasius niger genome sequencing.</title>
        <authorList>
            <person name="Konorov E.A."/>
            <person name="Nikitin M.A."/>
            <person name="Kirill M.V."/>
            <person name="Chang P."/>
        </authorList>
    </citation>
    <scope>NUCLEOTIDE SEQUENCE [LARGE SCALE GENOMIC DNA]</scope>
    <source>
        <tissue evidence="3">Whole</tissue>
    </source>
</reference>
<dbReference type="PANTHER" id="PTHR15739">
    <property type="entry name" value="ZINC FINGER PROTEIN"/>
    <property type="match status" value="1"/>
</dbReference>
<dbReference type="AlphaFoldDB" id="A0A0J7L131"/>
<organism evidence="3 4">
    <name type="scientific">Lasius niger</name>
    <name type="common">Black garden ant</name>
    <dbReference type="NCBI Taxonomy" id="67767"/>
    <lineage>
        <taxon>Eukaryota</taxon>
        <taxon>Metazoa</taxon>
        <taxon>Ecdysozoa</taxon>
        <taxon>Arthropoda</taxon>
        <taxon>Hexapoda</taxon>
        <taxon>Insecta</taxon>
        <taxon>Pterygota</taxon>
        <taxon>Neoptera</taxon>
        <taxon>Endopterygota</taxon>
        <taxon>Hymenoptera</taxon>
        <taxon>Apocrita</taxon>
        <taxon>Aculeata</taxon>
        <taxon>Formicoidea</taxon>
        <taxon>Formicidae</taxon>
        <taxon>Formicinae</taxon>
        <taxon>Lasius</taxon>
        <taxon>Lasius</taxon>
    </lineage>
</organism>
<dbReference type="SUPFAM" id="SSF52058">
    <property type="entry name" value="L domain-like"/>
    <property type="match status" value="1"/>
</dbReference>
<accession>A0A0J7L131</accession>
<dbReference type="Pfam" id="PF12937">
    <property type="entry name" value="F-box-like"/>
    <property type="match status" value="1"/>
</dbReference>
<dbReference type="Gene3D" id="1.20.1280.50">
    <property type="match status" value="1"/>
</dbReference>
<proteinExistence type="predicted"/>
<name>A0A0J7L131_LASNI</name>
<dbReference type="EMBL" id="LBMM01001503">
    <property type="protein sequence ID" value="KMQ96184.1"/>
    <property type="molecule type" value="Genomic_DNA"/>
</dbReference>
<dbReference type="InterPro" id="IPR036047">
    <property type="entry name" value="F-box-like_dom_sf"/>
</dbReference>
<dbReference type="STRING" id="67767.A0A0J7L131"/>
<feature type="domain" description="F-box" evidence="2">
    <location>
        <begin position="220"/>
        <end position="257"/>
    </location>
</feature>
<evidence type="ECO:0000313" key="3">
    <source>
        <dbReference type="EMBL" id="KMQ96184.1"/>
    </source>
</evidence>
<dbReference type="OrthoDB" id="61560at2759"/>
<feature type="region of interest" description="Disordered" evidence="1">
    <location>
        <begin position="185"/>
        <end position="205"/>
    </location>
</feature>
<dbReference type="Proteomes" id="UP000036403">
    <property type="component" value="Unassembled WGS sequence"/>
</dbReference>